<evidence type="ECO:0000259" key="2">
    <source>
        <dbReference type="Pfam" id="PF01910"/>
    </source>
</evidence>
<dbReference type="InterPro" id="IPR002767">
    <property type="entry name" value="Thiamine_BP"/>
</dbReference>
<comment type="caution">
    <text evidence="3">The sequence shown here is derived from an EMBL/GenBank/DDBJ whole genome shotgun (WGS) entry which is preliminary data.</text>
</comment>
<name>W9VF42_9GAMM</name>
<dbReference type="InterPro" id="IPR029756">
    <property type="entry name" value="MTH1187/YkoF-like"/>
</dbReference>
<dbReference type="Pfam" id="PF01910">
    <property type="entry name" value="Thiamine_BP"/>
    <property type="match status" value="1"/>
</dbReference>
<dbReference type="AlphaFoldDB" id="W9VF42"/>
<dbReference type="RefSeq" id="WP_043754408.1">
    <property type="nucleotide sequence ID" value="NZ_AONC01000037.1"/>
</dbReference>
<proteinExistence type="inferred from homology"/>
<dbReference type="GO" id="GO:0005829">
    <property type="term" value="C:cytosol"/>
    <property type="evidence" value="ECO:0007669"/>
    <property type="project" value="TreeGrafter"/>
</dbReference>
<dbReference type="NCBIfam" id="TIGR00106">
    <property type="entry name" value="MTH1187 family thiamine-binding protein"/>
    <property type="match status" value="1"/>
</dbReference>
<accession>W9VF42</accession>
<dbReference type="InterPro" id="IPR051614">
    <property type="entry name" value="UPF0045_domain"/>
</dbReference>
<dbReference type="PANTHER" id="PTHR33777:SF1">
    <property type="entry name" value="UPF0045 PROTEIN ECM15"/>
    <property type="match status" value="1"/>
</dbReference>
<dbReference type="SUPFAM" id="SSF89957">
    <property type="entry name" value="MTH1187/YkoF-like"/>
    <property type="match status" value="1"/>
</dbReference>
<dbReference type="Gene3D" id="3.30.70.930">
    <property type="match status" value="1"/>
</dbReference>
<dbReference type="STRING" id="1249627.D779_2191"/>
<protein>
    <recommendedName>
        <fullName evidence="2">Thiamine-binding protein domain-containing protein</fullName>
    </recommendedName>
</protein>
<dbReference type="OrthoDB" id="9793516at2"/>
<organism evidence="3 4">
    <name type="scientific">Imhoffiella purpurea</name>
    <dbReference type="NCBI Taxonomy" id="1249627"/>
    <lineage>
        <taxon>Bacteria</taxon>
        <taxon>Pseudomonadati</taxon>
        <taxon>Pseudomonadota</taxon>
        <taxon>Gammaproteobacteria</taxon>
        <taxon>Chromatiales</taxon>
        <taxon>Chromatiaceae</taxon>
        <taxon>Imhoffiella</taxon>
    </lineage>
</organism>
<evidence type="ECO:0000256" key="1">
    <source>
        <dbReference type="ARBA" id="ARBA00010272"/>
    </source>
</evidence>
<reference evidence="3 4" key="1">
    <citation type="submission" date="2012-11" db="EMBL/GenBank/DDBJ databases">
        <title>Genome assembly of Thiorhodococcus sp. AK35.</title>
        <authorList>
            <person name="Nupur N."/>
            <person name="Khatri I."/>
            <person name="Subramanian S."/>
            <person name="Pinnaka A."/>
        </authorList>
    </citation>
    <scope>NUCLEOTIDE SEQUENCE [LARGE SCALE GENOMIC DNA]</scope>
    <source>
        <strain evidence="3 4">AK35</strain>
    </source>
</reference>
<evidence type="ECO:0000313" key="4">
    <source>
        <dbReference type="Proteomes" id="UP000019460"/>
    </source>
</evidence>
<dbReference type="eggNOG" id="COG0011">
    <property type="taxonomic scope" value="Bacteria"/>
</dbReference>
<sequence length="109" mass="11922">MSVILDLTIFPMDQGVSVSRFVAPVIAMIRDSGFAHRLSPMGTQIETETLREALDLIDQAQALLDGFGCERVYVVAKFDIRQGPLGRLSGKIASIREHIGDVEEGAEFS</sequence>
<dbReference type="Proteomes" id="UP000019460">
    <property type="component" value="Unassembled WGS sequence"/>
</dbReference>
<dbReference type="EMBL" id="AONC01000037">
    <property type="protein sequence ID" value="EXJ14662.1"/>
    <property type="molecule type" value="Genomic_DNA"/>
</dbReference>
<gene>
    <name evidence="3" type="ORF">D779_2191</name>
</gene>
<feature type="domain" description="Thiamine-binding protein" evidence="2">
    <location>
        <begin position="6"/>
        <end position="95"/>
    </location>
</feature>
<dbReference type="PANTHER" id="PTHR33777">
    <property type="entry name" value="UPF0045 PROTEIN ECM15"/>
    <property type="match status" value="1"/>
</dbReference>
<comment type="similarity">
    <text evidence="1">Belongs to the UPF0045 family.</text>
</comment>
<keyword evidence="4" id="KW-1185">Reference proteome</keyword>
<evidence type="ECO:0000313" key="3">
    <source>
        <dbReference type="EMBL" id="EXJ14662.1"/>
    </source>
</evidence>